<comment type="caution">
    <text evidence="1">The sequence shown here is derived from an EMBL/GenBank/DDBJ whole genome shotgun (WGS) entry which is preliminary data.</text>
</comment>
<proteinExistence type="predicted"/>
<sequence>MKNKKINLLILIILLGHSVYSQDKYDSGYVLTTKKDTIYGFILNKIDSELAYKIRFKRNLLDETNIEYTPNELLSFSFSSGRVFERKKILNDNQTPKDSLYIFAKRIVKGKIDLFVWRHKKNNSKDFFITNNNSKREAQLIKPKKNEIKLDGKNYSKKDSKYKHYISFVKKDENLKVEKNNSLRFGEKSISKDIISFNRNFQDEYPIEIYQEPFEYNYDILVGIPISLKSEELHFRIGVYRNKTFIEKSNRFSYLNGIVYHHGSYNDKKWNNQYKSGTSNYRWQMLNIIPVGIKFQTNSKDIILYGYFGAGAAVLMMSDYIIEDYKIDGSRKDFVFLPTVNVGLGAKIKVNSNFILTEITPTMNGVFFNAGYSF</sequence>
<evidence type="ECO:0008006" key="3">
    <source>
        <dbReference type="Google" id="ProtNLM"/>
    </source>
</evidence>
<dbReference type="Proteomes" id="UP001139462">
    <property type="component" value="Unassembled WGS sequence"/>
</dbReference>
<dbReference type="RefSeq" id="WP_237608698.1">
    <property type="nucleotide sequence ID" value="NZ_JAIRBB010000009.1"/>
</dbReference>
<evidence type="ECO:0000313" key="2">
    <source>
        <dbReference type="Proteomes" id="UP001139462"/>
    </source>
</evidence>
<organism evidence="1 2">
    <name type="scientific">Aequorivita xiaoshiensis</name>
    <dbReference type="NCBI Taxonomy" id="2874476"/>
    <lineage>
        <taxon>Bacteria</taxon>
        <taxon>Pseudomonadati</taxon>
        <taxon>Bacteroidota</taxon>
        <taxon>Flavobacteriia</taxon>
        <taxon>Flavobacteriales</taxon>
        <taxon>Flavobacteriaceae</taxon>
        <taxon>Aequorivita</taxon>
    </lineage>
</organism>
<accession>A0A9X1R1U7</accession>
<reference evidence="1" key="1">
    <citation type="submission" date="2021-09" db="EMBL/GenBank/DDBJ databases">
        <title>Genome of Aequorivita sp. strain F64183.</title>
        <authorList>
            <person name="Wang Y."/>
        </authorList>
    </citation>
    <scope>NUCLEOTIDE SEQUENCE</scope>
    <source>
        <strain evidence="1">F64183</strain>
    </source>
</reference>
<keyword evidence="2" id="KW-1185">Reference proteome</keyword>
<dbReference type="EMBL" id="JAIRBB010000009">
    <property type="protein sequence ID" value="MCG2431600.1"/>
    <property type="molecule type" value="Genomic_DNA"/>
</dbReference>
<gene>
    <name evidence="1" type="ORF">K8344_10760</name>
</gene>
<evidence type="ECO:0000313" key="1">
    <source>
        <dbReference type="EMBL" id="MCG2431600.1"/>
    </source>
</evidence>
<dbReference type="AlphaFoldDB" id="A0A9X1R1U7"/>
<name>A0A9X1R1U7_9FLAO</name>
<protein>
    <recommendedName>
        <fullName evidence="3">Outer membrane protein beta-barrel domain-containing protein</fullName>
    </recommendedName>
</protein>